<dbReference type="SUPFAM" id="SSF57567">
    <property type="entry name" value="Serine protease inhibitors"/>
    <property type="match status" value="1"/>
</dbReference>
<dbReference type="EMBL" id="BMAO01015285">
    <property type="protein sequence ID" value="GFR00757.1"/>
    <property type="molecule type" value="Genomic_DNA"/>
</dbReference>
<dbReference type="AlphaFoldDB" id="A0A8X6L9Y7"/>
<dbReference type="Proteomes" id="UP000887116">
    <property type="component" value="Unassembled WGS sequence"/>
</dbReference>
<gene>
    <name evidence="3" type="ORF">TNCT_707801</name>
</gene>
<dbReference type="CDD" id="cd19941">
    <property type="entry name" value="TIL"/>
    <property type="match status" value="1"/>
</dbReference>
<dbReference type="OrthoDB" id="7695409at2759"/>
<feature type="signal peptide" evidence="1">
    <location>
        <begin position="1"/>
        <end position="21"/>
    </location>
</feature>
<dbReference type="InterPro" id="IPR036084">
    <property type="entry name" value="Ser_inhib-like_sf"/>
</dbReference>
<dbReference type="InterPro" id="IPR002919">
    <property type="entry name" value="TIL_dom"/>
</dbReference>
<protein>
    <recommendedName>
        <fullName evidence="2">TIL domain-containing protein</fullName>
    </recommendedName>
</protein>
<evidence type="ECO:0000256" key="1">
    <source>
        <dbReference type="SAM" id="SignalP"/>
    </source>
</evidence>
<proteinExistence type="predicted"/>
<sequence>MILLSFLKFFVLPLLTSNVIQEDSDVKVLELSRGCRVNEQFTECFNPCNTCRLIGVYCSIICESGCDCIQGHRRNQFGVCIPEH</sequence>
<organism evidence="3 4">
    <name type="scientific">Trichonephila clavata</name>
    <name type="common">Joro spider</name>
    <name type="synonym">Nephila clavata</name>
    <dbReference type="NCBI Taxonomy" id="2740835"/>
    <lineage>
        <taxon>Eukaryota</taxon>
        <taxon>Metazoa</taxon>
        <taxon>Ecdysozoa</taxon>
        <taxon>Arthropoda</taxon>
        <taxon>Chelicerata</taxon>
        <taxon>Arachnida</taxon>
        <taxon>Araneae</taxon>
        <taxon>Araneomorphae</taxon>
        <taxon>Entelegynae</taxon>
        <taxon>Araneoidea</taxon>
        <taxon>Nephilidae</taxon>
        <taxon>Trichonephila</taxon>
    </lineage>
</organism>
<feature type="domain" description="TIL" evidence="2">
    <location>
        <begin position="35"/>
        <end position="83"/>
    </location>
</feature>
<comment type="caution">
    <text evidence="3">The sequence shown here is derived from an EMBL/GenBank/DDBJ whole genome shotgun (WGS) entry which is preliminary data.</text>
</comment>
<dbReference type="Gene3D" id="2.10.25.10">
    <property type="entry name" value="Laminin"/>
    <property type="match status" value="1"/>
</dbReference>
<dbReference type="Pfam" id="PF01826">
    <property type="entry name" value="TIL"/>
    <property type="match status" value="1"/>
</dbReference>
<accession>A0A8X6L9Y7</accession>
<keyword evidence="1" id="KW-0732">Signal</keyword>
<evidence type="ECO:0000313" key="4">
    <source>
        <dbReference type="Proteomes" id="UP000887116"/>
    </source>
</evidence>
<name>A0A8X6L9Y7_TRICU</name>
<keyword evidence="4" id="KW-1185">Reference proteome</keyword>
<evidence type="ECO:0000313" key="3">
    <source>
        <dbReference type="EMBL" id="GFR00757.1"/>
    </source>
</evidence>
<feature type="chain" id="PRO_5036451631" description="TIL domain-containing protein" evidence="1">
    <location>
        <begin position="22"/>
        <end position="84"/>
    </location>
</feature>
<evidence type="ECO:0000259" key="2">
    <source>
        <dbReference type="Pfam" id="PF01826"/>
    </source>
</evidence>
<reference evidence="3" key="1">
    <citation type="submission" date="2020-07" db="EMBL/GenBank/DDBJ databases">
        <title>Multicomponent nature underlies the extraordinary mechanical properties of spider dragline silk.</title>
        <authorList>
            <person name="Kono N."/>
            <person name="Nakamura H."/>
            <person name="Mori M."/>
            <person name="Yoshida Y."/>
            <person name="Ohtoshi R."/>
            <person name="Malay A.D."/>
            <person name="Moran D.A.P."/>
            <person name="Tomita M."/>
            <person name="Numata K."/>
            <person name="Arakawa K."/>
        </authorList>
    </citation>
    <scope>NUCLEOTIDE SEQUENCE</scope>
</reference>